<dbReference type="Gene3D" id="3.10.450.50">
    <property type="match status" value="1"/>
</dbReference>
<dbReference type="AlphaFoldDB" id="X5DU87"/>
<reference evidence="2" key="1">
    <citation type="journal article" date="2003" name="Antimicrob. Agents Chemother.">
        <title>Engineering anthracycline biosynthesis toward angucyclines.</title>
        <authorList>
            <person name="Metsa-Ketela M."/>
            <person name="Palmu K."/>
            <person name="Kunnari T."/>
            <person name="Ylihonko K."/>
            <person name="Mantsala P."/>
        </authorList>
    </citation>
    <scope>NUCLEOTIDE SEQUENCE</scope>
    <source>
        <strain evidence="2">PGA64</strain>
    </source>
</reference>
<accession>X5DU87</accession>
<dbReference type="EMBL" id="AY034378">
    <property type="protein sequence ID" value="AHW57772.1"/>
    <property type="molecule type" value="Genomic_DNA"/>
</dbReference>
<dbReference type="InterPro" id="IPR037401">
    <property type="entry name" value="SnoaL-like"/>
</dbReference>
<reference evidence="2" key="2">
    <citation type="journal article" date="2004" name="J. Antibiot.">
        <title>Partial activation of a silent angucycline-type gene cluster from a rubromycin beta producing Streptomyces sp. PGA64.</title>
        <authorList>
            <person name="Metsa-Ketela M."/>
            <person name="Ylihonko K."/>
            <person name="Mantsala P."/>
        </authorList>
    </citation>
    <scope>NUCLEOTIDE SEQUENCE</scope>
    <source>
        <strain evidence="2">PGA64</strain>
    </source>
</reference>
<proteinExistence type="predicted"/>
<dbReference type="Pfam" id="PF13577">
    <property type="entry name" value="SnoaL_4"/>
    <property type="match status" value="1"/>
</dbReference>
<protein>
    <submittedName>
        <fullName evidence="2">Pga10</fullName>
    </submittedName>
</protein>
<evidence type="ECO:0000313" key="2">
    <source>
        <dbReference type="EMBL" id="AHW57772.1"/>
    </source>
</evidence>
<dbReference type="SUPFAM" id="SSF54427">
    <property type="entry name" value="NTF2-like"/>
    <property type="match status" value="1"/>
</dbReference>
<feature type="domain" description="SnoaL-like" evidence="1">
    <location>
        <begin position="23"/>
        <end position="156"/>
    </location>
</feature>
<dbReference type="InterPro" id="IPR032710">
    <property type="entry name" value="NTF2-like_dom_sf"/>
</dbReference>
<organism evidence="2">
    <name type="scientific">Streptomyces sp. PGA64</name>
    <dbReference type="NCBI Taxonomy" id="161235"/>
    <lineage>
        <taxon>Bacteria</taxon>
        <taxon>Bacillati</taxon>
        <taxon>Actinomycetota</taxon>
        <taxon>Actinomycetes</taxon>
        <taxon>Kitasatosporales</taxon>
        <taxon>Streptomycetaceae</taxon>
        <taxon>Streptomyces</taxon>
    </lineage>
</organism>
<evidence type="ECO:0000259" key="1">
    <source>
        <dbReference type="Pfam" id="PF13577"/>
    </source>
</evidence>
<reference evidence="2" key="3">
    <citation type="submission" date="2014-04" db="EMBL/GenBank/DDBJ databases">
        <title>Activation of silent natural product biosynthesis pathways by reporter-guided mutant selection.</title>
        <authorList>
            <person name="Guo F."/>
            <person name="Xiang S."/>
            <person name="Li L."/>
            <person name="Wang B."/>
            <person name="Rajasarkka J."/>
            <person name="Grondahl K."/>
            <person name="Hannuksela Y."/>
            <person name="Ai G."/>
            <person name="Metsa-Ketela M."/>
            <person name="Yang K."/>
        </authorList>
    </citation>
    <scope>NUCLEOTIDE SEQUENCE</scope>
    <source>
        <strain evidence="2">PGA64</strain>
    </source>
</reference>
<name>X5DU87_9ACTN</name>
<sequence length="171" mass="19165">MTPTPADPIELPEGQLAQLSAQAERAAISDLIDRYTVILDEQDKNGFDATWVRSFFTEDCRLDFPIGGHRGLTGLAEFHHRAKQNFTATHHLSSNHMIGLDGDRADVRFQMIAVHLHPPAVRERAPVDPGELFKIGGYYAGETVRTPDGWRFSRWTFHVVWTDGVSPAELS</sequence>